<feature type="domain" description="PPM-type phosphatase" evidence="10">
    <location>
        <begin position="23"/>
        <end position="286"/>
    </location>
</feature>
<keyword evidence="8" id="KW-0464">Manganese</keyword>
<comment type="cofactor">
    <cofactor evidence="2">
        <name>Mg(2+)</name>
        <dbReference type="ChEBI" id="CHEBI:18420"/>
    </cofactor>
</comment>
<dbReference type="InterPro" id="IPR001932">
    <property type="entry name" value="PPM-type_phosphatase-like_dom"/>
</dbReference>
<organism evidence="11">
    <name type="scientific">Clastoptera arizonana</name>
    <name type="common">Arizona spittle bug</name>
    <dbReference type="NCBI Taxonomy" id="38151"/>
    <lineage>
        <taxon>Eukaryota</taxon>
        <taxon>Metazoa</taxon>
        <taxon>Ecdysozoa</taxon>
        <taxon>Arthropoda</taxon>
        <taxon>Hexapoda</taxon>
        <taxon>Insecta</taxon>
        <taxon>Pterygota</taxon>
        <taxon>Neoptera</taxon>
        <taxon>Paraneoptera</taxon>
        <taxon>Hemiptera</taxon>
        <taxon>Auchenorrhyncha</taxon>
        <taxon>Cercopoidea</taxon>
        <taxon>Clastopteridae</taxon>
        <taxon>Clastoptera</taxon>
    </lineage>
</organism>
<dbReference type="CDD" id="cd00143">
    <property type="entry name" value="PP2Cc"/>
    <property type="match status" value="1"/>
</dbReference>
<dbReference type="PROSITE" id="PS01032">
    <property type="entry name" value="PPM_1"/>
    <property type="match status" value="1"/>
</dbReference>
<gene>
    <name evidence="11" type="ORF">g.19515</name>
</gene>
<dbReference type="GO" id="GO:0004722">
    <property type="term" value="F:protein serine/threonine phosphatase activity"/>
    <property type="evidence" value="ECO:0007669"/>
    <property type="project" value="UniProtKB-EC"/>
</dbReference>
<keyword evidence="6 9" id="KW-0378">Hydrolase</keyword>
<accession>A0A1B6DLT2</accession>
<dbReference type="InterPro" id="IPR000222">
    <property type="entry name" value="PP2C_BS"/>
</dbReference>
<evidence type="ECO:0000256" key="1">
    <source>
        <dbReference type="ARBA" id="ARBA00001936"/>
    </source>
</evidence>
<evidence type="ECO:0000259" key="10">
    <source>
        <dbReference type="PROSITE" id="PS51746"/>
    </source>
</evidence>
<sequence length="311" mass="34384">MGQTLSEPVTAKLTSCMQSSEFKVGSSCMQGWRINMEDAHTHILSLPDDKGTAFFAVYDGHGSAKIAEQAGKHLHKYILQRPEYKESRIKEAMQQGYLDFDSAMMDDEEKNGVLAGTTAISVLIKDGTLFCANVGDSRAIASISGQIHPLSFDHKPSNTDEARRINSAGGWVEFNRVNGNLALSRALGDFVFKQNKKKKPEEQIVTAYPDVVEKPYNSEWEFVVMACDGIWDVMSNEEVGDFVRKRIGSGMEPENICEDLMTRCLAPDCKMGGLGCDNMTVIIISCLHGKPYSNLVDQCATSVNYNDDHMS</sequence>
<evidence type="ECO:0000256" key="5">
    <source>
        <dbReference type="ARBA" id="ARBA00022723"/>
    </source>
</evidence>
<evidence type="ECO:0000256" key="3">
    <source>
        <dbReference type="ARBA" id="ARBA00006702"/>
    </source>
</evidence>
<dbReference type="InterPro" id="IPR036457">
    <property type="entry name" value="PPM-type-like_dom_sf"/>
</dbReference>
<evidence type="ECO:0000256" key="8">
    <source>
        <dbReference type="ARBA" id="ARBA00023211"/>
    </source>
</evidence>
<dbReference type="AlphaFoldDB" id="A0A1B6DLT2"/>
<evidence type="ECO:0000256" key="9">
    <source>
        <dbReference type="RuleBase" id="RU003465"/>
    </source>
</evidence>
<evidence type="ECO:0000256" key="2">
    <source>
        <dbReference type="ARBA" id="ARBA00001946"/>
    </source>
</evidence>
<dbReference type="GO" id="GO:0046872">
    <property type="term" value="F:metal ion binding"/>
    <property type="evidence" value="ECO:0007669"/>
    <property type="project" value="UniProtKB-KW"/>
</dbReference>
<dbReference type="Pfam" id="PF00481">
    <property type="entry name" value="PP2C"/>
    <property type="match status" value="1"/>
</dbReference>
<dbReference type="InterPro" id="IPR015655">
    <property type="entry name" value="PP2C"/>
</dbReference>
<dbReference type="EC" id="3.1.3.16" evidence="4"/>
<keyword evidence="7 9" id="KW-0904">Protein phosphatase</keyword>
<dbReference type="SUPFAM" id="SSF81606">
    <property type="entry name" value="PP2C-like"/>
    <property type="match status" value="1"/>
</dbReference>
<dbReference type="Gene3D" id="3.60.40.10">
    <property type="entry name" value="PPM-type phosphatase domain"/>
    <property type="match status" value="1"/>
</dbReference>
<keyword evidence="5" id="KW-0479">Metal-binding</keyword>
<evidence type="ECO:0000256" key="4">
    <source>
        <dbReference type="ARBA" id="ARBA00013081"/>
    </source>
</evidence>
<comment type="cofactor">
    <cofactor evidence="1">
        <name>Mn(2+)</name>
        <dbReference type="ChEBI" id="CHEBI:29035"/>
    </cofactor>
</comment>
<dbReference type="PANTHER" id="PTHR13832:SF565">
    <property type="entry name" value="AT28366P-RELATED"/>
    <property type="match status" value="1"/>
</dbReference>
<protein>
    <recommendedName>
        <fullName evidence="4">protein-serine/threonine phosphatase</fullName>
        <ecNumber evidence="4">3.1.3.16</ecNumber>
    </recommendedName>
</protein>
<comment type="similarity">
    <text evidence="3 9">Belongs to the PP2C family.</text>
</comment>
<proteinExistence type="inferred from homology"/>
<dbReference type="SMART" id="SM00332">
    <property type="entry name" value="PP2Cc"/>
    <property type="match status" value="1"/>
</dbReference>
<dbReference type="FunFam" id="3.60.40.10:FF:000016">
    <property type="entry name" value="Protein phosphatase 2C"/>
    <property type="match status" value="1"/>
</dbReference>
<evidence type="ECO:0000256" key="6">
    <source>
        <dbReference type="ARBA" id="ARBA00022801"/>
    </source>
</evidence>
<dbReference type="PROSITE" id="PS51746">
    <property type="entry name" value="PPM_2"/>
    <property type="match status" value="1"/>
</dbReference>
<name>A0A1B6DLT2_9HEMI</name>
<evidence type="ECO:0000256" key="7">
    <source>
        <dbReference type="ARBA" id="ARBA00022912"/>
    </source>
</evidence>
<dbReference type="EMBL" id="GEDC01010663">
    <property type="protein sequence ID" value="JAS26635.1"/>
    <property type="molecule type" value="Transcribed_RNA"/>
</dbReference>
<dbReference type="PANTHER" id="PTHR13832">
    <property type="entry name" value="PROTEIN PHOSPHATASE 2C"/>
    <property type="match status" value="1"/>
</dbReference>
<reference evidence="11" key="1">
    <citation type="submission" date="2015-12" db="EMBL/GenBank/DDBJ databases">
        <title>De novo transcriptome assembly of four potential Pierce s Disease insect vectors from Arizona vineyards.</title>
        <authorList>
            <person name="Tassone E.E."/>
        </authorList>
    </citation>
    <scope>NUCLEOTIDE SEQUENCE</scope>
</reference>
<evidence type="ECO:0000313" key="11">
    <source>
        <dbReference type="EMBL" id="JAS26635.1"/>
    </source>
</evidence>